<evidence type="ECO:0000313" key="2">
    <source>
        <dbReference type="Proteomes" id="UP000789525"/>
    </source>
</evidence>
<dbReference type="EMBL" id="CAJVPT010046482">
    <property type="protein sequence ID" value="CAG8738187.1"/>
    <property type="molecule type" value="Genomic_DNA"/>
</dbReference>
<evidence type="ECO:0000313" key="1">
    <source>
        <dbReference type="EMBL" id="CAG8738187.1"/>
    </source>
</evidence>
<feature type="non-terminal residue" evidence="1">
    <location>
        <position position="1"/>
    </location>
</feature>
<organism evidence="1 2">
    <name type="scientific">Acaulospora colombiana</name>
    <dbReference type="NCBI Taxonomy" id="27376"/>
    <lineage>
        <taxon>Eukaryota</taxon>
        <taxon>Fungi</taxon>
        <taxon>Fungi incertae sedis</taxon>
        <taxon>Mucoromycota</taxon>
        <taxon>Glomeromycotina</taxon>
        <taxon>Glomeromycetes</taxon>
        <taxon>Diversisporales</taxon>
        <taxon>Acaulosporaceae</taxon>
        <taxon>Acaulospora</taxon>
    </lineage>
</organism>
<dbReference type="Proteomes" id="UP000789525">
    <property type="component" value="Unassembled WGS sequence"/>
</dbReference>
<keyword evidence="2" id="KW-1185">Reference proteome</keyword>
<feature type="non-terminal residue" evidence="1">
    <location>
        <position position="144"/>
    </location>
</feature>
<reference evidence="1" key="1">
    <citation type="submission" date="2021-06" db="EMBL/GenBank/DDBJ databases">
        <authorList>
            <person name="Kallberg Y."/>
            <person name="Tangrot J."/>
            <person name="Rosling A."/>
        </authorList>
    </citation>
    <scope>NUCLEOTIDE SEQUENCE</scope>
    <source>
        <strain evidence="1">CL356</strain>
    </source>
</reference>
<sequence length="144" mass="15957">AKPIGSSKGSAKVSDHLETSTSVNPFSVILYIHMYTMIRKEFYPFVNLELTQSSMWDPDGWMAYLSSIVTLRLFLGISGLIVTLTGSYSTIWTCEEVNYTLQNEASNGTLYTYPECIVNPSTSHQVIVPADMSEEPLGVASAFR</sequence>
<comment type="caution">
    <text evidence="1">The sequence shown here is derived from an EMBL/GenBank/DDBJ whole genome shotgun (WGS) entry which is preliminary data.</text>
</comment>
<gene>
    <name evidence="1" type="ORF">ACOLOM_LOCUS12019</name>
</gene>
<protein>
    <submittedName>
        <fullName evidence="1">4112_t:CDS:1</fullName>
    </submittedName>
</protein>
<name>A0ACA9Q5Z2_9GLOM</name>
<proteinExistence type="predicted"/>
<accession>A0ACA9Q5Z2</accession>